<evidence type="ECO:0000256" key="2">
    <source>
        <dbReference type="SAM" id="Phobius"/>
    </source>
</evidence>
<dbReference type="EMBL" id="JAIZAY010000001">
    <property type="protein sequence ID" value="KAJ8051175.1"/>
    <property type="molecule type" value="Genomic_DNA"/>
</dbReference>
<keyword evidence="4" id="KW-1185">Reference proteome</keyword>
<feature type="transmembrane region" description="Helical" evidence="2">
    <location>
        <begin position="234"/>
        <end position="256"/>
    </location>
</feature>
<gene>
    <name evidence="3" type="ORF">HOLleu_04640</name>
</gene>
<feature type="compositionally biased region" description="Pro residues" evidence="1">
    <location>
        <begin position="217"/>
        <end position="228"/>
    </location>
</feature>
<sequence>MSGNTRWSLHVDLTNNPINCDSNIDWLRKWKTFFGDGNSVSGSCTDSGVDINTYLSEKPANLVAVKFYNSTVHLDRACSEVTLPFVIVGNFTSDLEYRATTRVLSKSAQIHVVDEYITVPVGTSSSEVNIEVTNRGENREDVVILLLVHPKYPVSYERQVEVQLLNGASGCAAPVPVIVATTPTPAVTQGVTTKPIMPTKDDSKTMPPKVSTEPTPTSGPEPTTPKPTPKPKSFPFWVIIVVILLVIVVVAVWFIYKKFIKENKTADNNPVGYEVVKGSDGKVYSDTTAEV</sequence>
<evidence type="ECO:0000313" key="4">
    <source>
        <dbReference type="Proteomes" id="UP001152320"/>
    </source>
</evidence>
<name>A0A9Q1CU26_HOLLE</name>
<keyword evidence="2" id="KW-1133">Transmembrane helix</keyword>
<dbReference type="Proteomes" id="UP001152320">
    <property type="component" value="Chromosome 1"/>
</dbReference>
<keyword evidence="2" id="KW-0472">Membrane</keyword>
<proteinExistence type="predicted"/>
<evidence type="ECO:0000256" key="1">
    <source>
        <dbReference type="SAM" id="MobiDB-lite"/>
    </source>
</evidence>
<dbReference type="AlphaFoldDB" id="A0A9Q1CU26"/>
<accession>A0A9Q1CU26</accession>
<feature type="region of interest" description="Disordered" evidence="1">
    <location>
        <begin position="189"/>
        <end position="228"/>
    </location>
</feature>
<reference evidence="3" key="1">
    <citation type="submission" date="2021-10" db="EMBL/GenBank/DDBJ databases">
        <title>Tropical sea cucumber genome reveals ecological adaptation and Cuvierian tubules defense mechanism.</title>
        <authorList>
            <person name="Chen T."/>
        </authorList>
    </citation>
    <scope>NUCLEOTIDE SEQUENCE</scope>
    <source>
        <strain evidence="3">Nanhai2018</strain>
        <tissue evidence="3">Muscle</tissue>
    </source>
</reference>
<evidence type="ECO:0000313" key="3">
    <source>
        <dbReference type="EMBL" id="KAJ8051175.1"/>
    </source>
</evidence>
<protein>
    <submittedName>
        <fullName evidence="3">Uncharacterized protein</fullName>
    </submittedName>
</protein>
<organism evidence="3 4">
    <name type="scientific">Holothuria leucospilota</name>
    <name type="common">Black long sea cucumber</name>
    <name type="synonym">Mertensiothuria leucospilota</name>
    <dbReference type="NCBI Taxonomy" id="206669"/>
    <lineage>
        <taxon>Eukaryota</taxon>
        <taxon>Metazoa</taxon>
        <taxon>Echinodermata</taxon>
        <taxon>Eleutherozoa</taxon>
        <taxon>Echinozoa</taxon>
        <taxon>Holothuroidea</taxon>
        <taxon>Aspidochirotacea</taxon>
        <taxon>Aspidochirotida</taxon>
        <taxon>Holothuriidae</taxon>
        <taxon>Holothuria</taxon>
    </lineage>
</organism>
<comment type="caution">
    <text evidence="3">The sequence shown here is derived from an EMBL/GenBank/DDBJ whole genome shotgun (WGS) entry which is preliminary data.</text>
</comment>
<keyword evidence="2" id="KW-0812">Transmembrane</keyword>